<sequence>MTQLPVQSWWRKLRNGSSPRADWDKVDALVGMGFHPDKAVKALKISNGDVQRATDQMLHDQGHFNA</sequence>
<feature type="domain" description="UBA" evidence="1">
    <location>
        <begin position="20"/>
        <end position="60"/>
    </location>
</feature>
<evidence type="ECO:0000313" key="2">
    <source>
        <dbReference type="EMBL" id="WOO85682.1"/>
    </source>
</evidence>
<evidence type="ECO:0000259" key="1">
    <source>
        <dbReference type="PROSITE" id="PS50030"/>
    </source>
</evidence>
<dbReference type="Proteomes" id="UP000827549">
    <property type="component" value="Chromosome 7"/>
</dbReference>
<accession>A0AAF0YHF7</accession>
<dbReference type="EMBL" id="CP086720">
    <property type="protein sequence ID" value="WOO85682.1"/>
    <property type="molecule type" value="Genomic_DNA"/>
</dbReference>
<dbReference type="PROSITE" id="PS50030">
    <property type="entry name" value="UBA"/>
    <property type="match status" value="1"/>
</dbReference>
<gene>
    <name evidence="2" type="ORF">LOC62_07G009176</name>
</gene>
<reference evidence="2" key="1">
    <citation type="submission" date="2023-10" db="EMBL/GenBank/DDBJ databases">
        <authorList>
            <person name="Noh H."/>
        </authorList>
    </citation>
    <scope>NUCLEOTIDE SEQUENCE</scope>
    <source>
        <strain evidence="2">DUCC4014</strain>
    </source>
</reference>
<dbReference type="SUPFAM" id="SSF46934">
    <property type="entry name" value="UBA-like"/>
    <property type="match status" value="1"/>
</dbReference>
<name>A0AAF0YHF7_9TREE</name>
<dbReference type="RefSeq" id="XP_062631708.1">
    <property type="nucleotide sequence ID" value="XM_062775724.1"/>
</dbReference>
<dbReference type="InterPro" id="IPR015940">
    <property type="entry name" value="UBA"/>
</dbReference>
<dbReference type="Gene3D" id="1.10.8.10">
    <property type="entry name" value="DNA helicase RuvA subunit, C-terminal domain"/>
    <property type="match status" value="1"/>
</dbReference>
<protein>
    <recommendedName>
        <fullName evidence="1">UBA domain-containing protein</fullName>
    </recommendedName>
</protein>
<dbReference type="AlphaFoldDB" id="A0AAF0YHF7"/>
<organism evidence="2 3">
    <name type="scientific">Vanrija pseudolonga</name>
    <dbReference type="NCBI Taxonomy" id="143232"/>
    <lineage>
        <taxon>Eukaryota</taxon>
        <taxon>Fungi</taxon>
        <taxon>Dikarya</taxon>
        <taxon>Basidiomycota</taxon>
        <taxon>Agaricomycotina</taxon>
        <taxon>Tremellomycetes</taxon>
        <taxon>Trichosporonales</taxon>
        <taxon>Trichosporonaceae</taxon>
        <taxon>Vanrija</taxon>
    </lineage>
</organism>
<proteinExistence type="predicted"/>
<dbReference type="CDD" id="cd14270">
    <property type="entry name" value="UBA"/>
    <property type="match status" value="1"/>
</dbReference>
<keyword evidence="3" id="KW-1185">Reference proteome</keyword>
<dbReference type="GeneID" id="87812339"/>
<dbReference type="InterPro" id="IPR009060">
    <property type="entry name" value="UBA-like_sf"/>
</dbReference>
<dbReference type="Pfam" id="PF00627">
    <property type="entry name" value="UBA"/>
    <property type="match status" value="1"/>
</dbReference>
<dbReference type="SMART" id="SM00165">
    <property type="entry name" value="UBA"/>
    <property type="match status" value="1"/>
</dbReference>
<evidence type="ECO:0000313" key="3">
    <source>
        <dbReference type="Proteomes" id="UP000827549"/>
    </source>
</evidence>